<dbReference type="Pfam" id="PF00990">
    <property type="entry name" value="GGDEF"/>
    <property type="match status" value="1"/>
</dbReference>
<evidence type="ECO:0000313" key="3">
    <source>
        <dbReference type="Proteomes" id="UP000596074"/>
    </source>
</evidence>
<accession>A0A9E8FJ11</accession>
<dbReference type="EMBL" id="CP046056">
    <property type="protein sequence ID" value="QQD23378.1"/>
    <property type="molecule type" value="Genomic_DNA"/>
</dbReference>
<dbReference type="SMART" id="SM00267">
    <property type="entry name" value="GGDEF"/>
    <property type="match status" value="1"/>
</dbReference>
<dbReference type="InterPro" id="IPR029787">
    <property type="entry name" value="Nucleotide_cyclase"/>
</dbReference>
<keyword evidence="3" id="KW-1185">Reference proteome</keyword>
<dbReference type="NCBIfam" id="TIGR00254">
    <property type="entry name" value="GGDEF"/>
    <property type="match status" value="1"/>
</dbReference>
<dbReference type="Proteomes" id="UP000596074">
    <property type="component" value="Chromosome"/>
</dbReference>
<dbReference type="KEGG" id="vcw:GJQ55_02290"/>
<dbReference type="PROSITE" id="PS50887">
    <property type="entry name" value="GGDEF"/>
    <property type="match status" value="1"/>
</dbReference>
<dbReference type="InterPro" id="IPR043128">
    <property type="entry name" value="Rev_trsase/Diguanyl_cyclase"/>
</dbReference>
<gene>
    <name evidence="2" type="ORF">GJQ55_02290</name>
</gene>
<dbReference type="SUPFAM" id="SSF55073">
    <property type="entry name" value="Nucleotide cyclase"/>
    <property type="match status" value="1"/>
</dbReference>
<dbReference type="AlphaFoldDB" id="A0A9E8FJ11"/>
<protein>
    <submittedName>
        <fullName evidence="2">Diguanylate cyclase</fullName>
    </submittedName>
</protein>
<proteinExistence type="predicted"/>
<sequence length="328" mass="37358">MTIDLSQEELLPRLQVVVYLLAACAVALTLYDQYRQGLYPLVLSNAIAIPAFLFSAIFIYLKRDQRGYERINYALIFTLAGLALYQLPHYPLQMTHYLYALPLFSFFCLPLRAATLISGVLGIILVAMLWLDRGFLVALRTAANFSLLLGSAWCFAYLTLLKGWSLKRLALTDRISGAYNRRHFFQALTREIARGQSARQSVSLIALVLDDYRQLIDIHGSREMTAFLPRFVTSAQRLIRAGDEIFRLDDDLFVLVLPDCHEDDAIVLMERVKRSLQQRAWKPFAELSLRAVALGVHTGEEARDVEKRLLARIQKQQRASLQLAAFTE</sequence>
<dbReference type="InterPro" id="IPR000160">
    <property type="entry name" value="GGDEF_dom"/>
</dbReference>
<dbReference type="RefSeq" id="WP_228345903.1">
    <property type="nucleotide sequence ID" value="NZ_CP045550.1"/>
</dbReference>
<dbReference type="Gene3D" id="3.30.70.270">
    <property type="match status" value="1"/>
</dbReference>
<reference evidence="2 3" key="1">
    <citation type="submission" date="2019-11" db="EMBL/GenBank/DDBJ databases">
        <title>Venatorbacter sp. nov. a predator of Campylobacter and other Gram-negative bacteria.</title>
        <authorList>
            <person name="Saeedi A."/>
            <person name="Cummings N.J."/>
            <person name="Connerton I.F."/>
            <person name="Connerton P.L."/>
        </authorList>
    </citation>
    <scope>NUCLEOTIDE SEQUENCE [LARGE SCALE GENOMIC DNA]</scope>
    <source>
        <strain evidence="2">XL5</strain>
    </source>
</reference>
<organism evidence="2 3">
    <name type="scientific">Venatoribacter cucullus</name>
    <dbReference type="NCBI Taxonomy" id="2661630"/>
    <lineage>
        <taxon>Bacteria</taxon>
        <taxon>Pseudomonadati</taxon>
        <taxon>Pseudomonadota</taxon>
        <taxon>Gammaproteobacteria</taxon>
        <taxon>Oceanospirillales</taxon>
        <taxon>Oceanospirillaceae</taxon>
        <taxon>Venatoribacter</taxon>
    </lineage>
</organism>
<evidence type="ECO:0000313" key="2">
    <source>
        <dbReference type="EMBL" id="QQD23378.1"/>
    </source>
</evidence>
<evidence type="ECO:0000259" key="1">
    <source>
        <dbReference type="PROSITE" id="PS50887"/>
    </source>
</evidence>
<name>A0A9E8FJ11_9GAMM</name>
<feature type="domain" description="GGDEF" evidence="1">
    <location>
        <begin position="200"/>
        <end position="328"/>
    </location>
</feature>